<dbReference type="PANTHER" id="PTHR43546:SF9">
    <property type="entry name" value="L-ASCORBATE-6-PHOSPHATE LACTONASE ULAG-RELATED"/>
    <property type="match status" value="1"/>
</dbReference>
<dbReference type="InterPro" id="IPR001279">
    <property type="entry name" value="Metallo-B-lactamas"/>
</dbReference>
<evidence type="ECO:0000256" key="1">
    <source>
        <dbReference type="ARBA" id="ARBA00022801"/>
    </source>
</evidence>
<dbReference type="PANTHER" id="PTHR43546">
    <property type="entry name" value="UPF0173 METAL-DEPENDENT HYDROLASE MJ1163-RELATED"/>
    <property type="match status" value="1"/>
</dbReference>
<keyword evidence="1" id="KW-0378">Hydrolase</keyword>
<gene>
    <name evidence="3" type="ORF">MSTO_14940</name>
</gene>
<reference evidence="3 4" key="1">
    <citation type="journal article" date="2019" name="Emerg. Microbes Infect.">
        <title>Comprehensive subspecies identification of 175 nontuberculous mycobacteria species based on 7547 genomic profiles.</title>
        <authorList>
            <person name="Matsumoto Y."/>
            <person name="Kinjo T."/>
            <person name="Motooka D."/>
            <person name="Nabeya D."/>
            <person name="Jung N."/>
            <person name="Uechi K."/>
            <person name="Horii T."/>
            <person name="Iida T."/>
            <person name="Fujita J."/>
            <person name="Nakamura S."/>
        </authorList>
    </citation>
    <scope>NUCLEOTIDE SEQUENCE [LARGE SCALE GENOMIC DNA]</scope>
    <source>
        <strain evidence="3 4">JCM 17783</strain>
    </source>
</reference>
<dbReference type="Gene3D" id="3.30.1330.40">
    <property type="entry name" value="RutC-like"/>
    <property type="match status" value="1"/>
</dbReference>
<name>A0A7I7Q4V4_9MYCO</name>
<evidence type="ECO:0000313" key="3">
    <source>
        <dbReference type="EMBL" id="BBY21289.1"/>
    </source>
</evidence>
<dbReference type="KEGG" id="msto:MSTO_14940"/>
<accession>A0A7I7Q4V4</accession>
<dbReference type="InterPro" id="IPR036866">
    <property type="entry name" value="RibonucZ/Hydroxyglut_hydro"/>
</dbReference>
<protein>
    <recommendedName>
        <fullName evidence="2">Metallo-beta-lactamase domain-containing protein</fullName>
    </recommendedName>
</protein>
<dbReference type="InterPro" id="IPR035959">
    <property type="entry name" value="RutC-like_sf"/>
</dbReference>
<dbReference type="RefSeq" id="WP_163789283.1">
    <property type="nucleotide sequence ID" value="NZ_AP022587.1"/>
</dbReference>
<feature type="domain" description="Metallo-beta-lactamase" evidence="2">
    <location>
        <begin position="180"/>
        <end position="378"/>
    </location>
</feature>
<dbReference type="InterPro" id="IPR006175">
    <property type="entry name" value="YjgF/YER057c/UK114"/>
</dbReference>
<sequence>MSRPFEPINTGIAAHIGKYADAVRIPAGSEVIYTSGTPGLRPDGTLPKDFTEEATQAWRNVEEALNRAGASLSDVVSVRQWLTDAADIPAYSAVRSSVITHEPVVSMLAVIPALVWPNIRVEVEVTAIRRPAMLCLHSTRYRFSANAIRGDMGEVVDAKRRDGAIAVLGGPTTVIDIGGRRIVMDPTFDPPGPHDYLDKLTGPAVSAEDLGQVDVVLISHDQHPDNLDTAGRRFAEAAPLIVTNPGAAERFGPPAVGLKPWQSYYLPGGPGRVAAQAVPAVHGPADGMRDMEGHVNCEATGFVLYGPGLPTIYLSGDNASMSAVGEVADRIGEIDVVVLFAGAASVPSKERGRPLTLTSARAAAAAEILGAKVVIPAHVDGWAHLTEGPAELAAAFDQAGVKRLLRTAPHGEWIDLKD</sequence>
<dbReference type="AlphaFoldDB" id="A0A7I7Q4V4"/>
<dbReference type="SUPFAM" id="SSF56281">
    <property type="entry name" value="Metallo-hydrolase/oxidoreductase"/>
    <property type="match status" value="1"/>
</dbReference>
<evidence type="ECO:0000259" key="2">
    <source>
        <dbReference type="Pfam" id="PF12706"/>
    </source>
</evidence>
<dbReference type="EMBL" id="AP022587">
    <property type="protein sequence ID" value="BBY21289.1"/>
    <property type="molecule type" value="Genomic_DNA"/>
</dbReference>
<dbReference type="Proteomes" id="UP000467130">
    <property type="component" value="Chromosome"/>
</dbReference>
<dbReference type="Pfam" id="PF12706">
    <property type="entry name" value="Lactamase_B_2"/>
    <property type="match status" value="1"/>
</dbReference>
<dbReference type="Gene3D" id="3.60.15.10">
    <property type="entry name" value="Ribonuclease Z/Hydroxyacylglutathione hydrolase-like"/>
    <property type="match status" value="1"/>
</dbReference>
<keyword evidence="4" id="KW-1185">Reference proteome</keyword>
<evidence type="ECO:0000313" key="4">
    <source>
        <dbReference type="Proteomes" id="UP000467130"/>
    </source>
</evidence>
<dbReference type="SUPFAM" id="SSF55298">
    <property type="entry name" value="YjgF-like"/>
    <property type="match status" value="1"/>
</dbReference>
<dbReference type="GO" id="GO:0016787">
    <property type="term" value="F:hydrolase activity"/>
    <property type="evidence" value="ECO:0007669"/>
    <property type="project" value="UniProtKB-KW"/>
</dbReference>
<proteinExistence type="predicted"/>
<dbReference type="InterPro" id="IPR050114">
    <property type="entry name" value="UPF0173_UPF0282_UlaG_hydrolase"/>
</dbReference>
<organism evidence="3 4">
    <name type="scientific">Mycobacterium stomatepiae</name>
    <dbReference type="NCBI Taxonomy" id="470076"/>
    <lineage>
        <taxon>Bacteria</taxon>
        <taxon>Bacillati</taxon>
        <taxon>Actinomycetota</taxon>
        <taxon>Actinomycetes</taxon>
        <taxon>Mycobacteriales</taxon>
        <taxon>Mycobacteriaceae</taxon>
        <taxon>Mycobacterium</taxon>
        <taxon>Mycobacterium simiae complex</taxon>
    </lineage>
</organism>
<dbReference type="Pfam" id="PF01042">
    <property type="entry name" value="Ribonuc_L-PSP"/>
    <property type="match status" value="1"/>
</dbReference>